<accession>A0A6T9Y600</accession>
<dbReference type="Proteomes" id="UP000509458">
    <property type="component" value="Chromosome"/>
</dbReference>
<dbReference type="SUPFAM" id="SSF69572">
    <property type="entry name" value="Activating enzymes of the ubiquitin-like proteins"/>
    <property type="match status" value="1"/>
</dbReference>
<dbReference type="CDD" id="cd01483">
    <property type="entry name" value="E1_enzyme_family"/>
    <property type="match status" value="1"/>
</dbReference>
<dbReference type="PANTHER" id="PTHR43267:SF1">
    <property type="entry name" value="TRNA THREONYLCARBAMOYLADENOSINE DEHYDRATASE"/>
    <property type="match status" value="1"/>
</dbReference>
<feature type="domain" description="THIF-type NAD/FAD binding fold" evidence="1">
    <location>
        <begin position="9"/>
        <end position="262"/>
    </location>
</feature>
<dbReference type="AlphaFoldDB" id="A0A6T9Y600"/>
<organism evidence="2 3">
    <name type="scientific">Alteromonas macleodii</name>
    <name type="common">Pseudoalteromonas macleodii</name>
    <dbReference type="NCBI Taxonomy" id="28108"/>
    <lineage>
        <taxon>Bacteria</taxon>
        <taxon>Pseudomonadati</taxon>
        <taxon>Pseudomonadota</taxon>
        <taxon>Gammaproteobacteria</taxon>
        <taxon>Alteromonadales</taxon>
        <taxon>Alteromonadaceae</taxon>
        <taxon>Alteromonas/Salinimonas group</taxon>
        <taxon>Alteromonas</taxon>
    </lineage>
</organism>
<evidence type="ECO:0000313" key="3">
    <source>
        <dbReference type="Proteomes" id="UP000509458"/>
    </source>
</evidence>
<dbReference type="RefSeq" id="WP_179984092.1">
    <property type="nucleotide sequence ID" value="NZ_LR812090.1"/>
</dbReference>
<name>A0A6T9Y600_ALTMA</name>
<gene>
    <name evidence="2" type="ORF">ALFOR1_40166</name>
</gene>
<dbReference type="Pfam" id="PF00899">
    <property type="entry name" value="ThiF"/>
    <property type="match status" value="1"/>
</dbReference>
<dbReference type="GO" id="GO:0061503">
    <property type="term" value="F:tRNA threonylcarbamoyladenosine dehydratase"/>
    <property type="evidence" value="ECO:0007669"/>
    <property type="project" value="TreeGrafter"/>
</dbReference>
<dbReference type="EMBL" id="LR812090">
    <property type="protein sequence ID" value="CAB9494795.1"/>
    <property type="molecule type" value="Genomic_DNA"/>
</dbReference>
<reference evidence="2 3" key="1">
    <citation type="submission" date="2020-06" db="EMBL/GenBank/DDBJ databases">
        <authorList>
            <person name="Duchaud E."/>
        </authorList>
    </citation>
    <scope>NUCLEOTIDE SEQUENCE [LARGE SCALE GENOMIC DNA]</scope>
    <source>
        <strain evidence="2">Alteromonas fortis</strain>
    </source>
</reference>
<dbReference type="GO" id="GO:0061504">
    <property type="term" value="P:cyclic threonylcarbamoyladenosine biosynthetic process"/>
    <property type="evidence" value="ECO:0007669"/>
    <property type="project" value="TreeGrafter"/>
</dbReference>
<protein>
    <recommendedName>
        <fullName evidence="1">THIF-type NAD/FAD binding fold domain-containing protein</fullName>
    </recommendedName>
</protein>
<dbReference type="InterPro" id="IPR045886">
    <property type="entry name" value="ThiF/MoeB/HesA"/>
</dbReference>
<dbReference type="InterPro" id="IPR035985">
    <property type="entry name" value="Ubiquitin-activating_enz"/>
</dbReference>
<dbReference type="GO" id="GO:0008641">
    <property type="term" value="F:ubiquitin-like modifier activating enzyme activity"/>
    <property type="evidence" value="ECO:0007669"/>
    <property type="project" value="InterPro"/>
</dbReference>
<evidence type="ECO:0000313" key="2">
    <source>
        <dbReference type="EMBL" id="CAB9494795.1"/>
    </source>
</evidence>
<dbReference type="Gene3D" id="3.40.50.720">
    <property type="entry name" value="NAD(P)-binding Rossmann-like Domain"/>
    <property type="match status" value="1"/>
</dbReference>
<proteinExistence type="predicted"/>
<evidence type="ECO:0000259" key="1">
    <source>
        <dbReference type="Pfam" id="PF00899"/>
    </source>
</evidence>
<dbReference type="NCBIfam" id="NF006077">
    <property type="entry name" value="PRK08223.1"/>
    <property type="match status" value="1"/>
</dbReference>
<dbReference type="PANTHER" id="PTHR43267">
    <property type="entry name" value="TRNA THREONYLCARBAMOYLADENOSINE DEHYDRATASE"/>
    <property type="match status" value="1"/>
</dbReference>
<dbReference type="InterPro" id="IPR000594">
    <property type="entry name" value="ThiF_NAD_FAD-bd"/>
</dbReference>
<sequence length="285" mass="31760">MFDYTKAFSRNIGWLTADEQQSIRAKRVAIAGAGGVGFEHAVTLARLGIEKFSISDFDIFEVHNLNRQAGAFLSTLEMPKISVLERVLKDINPNCSIKVFPEGINSTNISEFLADVDIYIDSLDFFVIDIREQVFNHCRLQGIPAITAAPLGMGTSVLCFTDSSMSFSDYFDIQKDDDDENKCLKFLVGLSPKMLQRKYLVVPEAANFNEKRGPSTPMAVKLCAGVAATNALKLLLKRGDVLTAPKGMHFDAYRNKFKVTYLRKGNKSFIQKLKLKVAKKLVLSK</sequence>